<organism evidence="2 3">
    <name type="scientific">Marmoricola endophyticus</name>
    <dbReference type="NCBI Taxonomy" id="2040280"/>
    <lineage>
        <taxon>Bacteria</taxon>
        <taxon>Bacillati</taxon>
        <taxon>Actinomycetota</taxon>
        <taxon>Actinomycetes</taxon>
        <taxon>Propionibacteriales</taxon>
        <taxon>Nocardioidaceae</taxon>
        <taxon>Marmoricola</taxon>
    </lineage>
</organism>
<accession>A0A917BP00</accession>
<evidence type="ECO:0000313" key="2">
    <source>
        <dbReference type="EMBL" id="GGF51417.1"/>
    </source>
</evidence>
<dbReference type="EMBL" id="BMKQ01000001">
    <property type="protein sequence ID" value="GGF51417.1"/>
    <property type="molecule type" value="Genomic_DNA"/>
</dbReference>
<evidence type="ECO:0000313" key="3">
    <source>
        <dbReference type="Proteomes" id="UP000649179"/>
    </source>
</evidence>
<keyword evidence="3" id="KW-1185">Reference proteome</keyword>
<name>A0A917BP00_9ACTN</name>
<gene>
    <name evidence="2" type="ORF">GCM10011519_26780</name>
</gene>
<protein>
    <submittedName>
        <fullName evidence="2">Uncharacterized protein</fullName>
    </submittedName>
</protein>
<dbReference type="Proteomes" id="UP000649179">
    <property type="component" value="Unassembled WGS sequence"/>
</dbReference>
<proteinExistence type="predicted"/>
<feature type="region of interest" description="Disordered" evidence="1">
    <location>
        <begin position="41"/>
        <end position="105"/>
    </location>
</feature>
<reference evidence="2" key="1">
    <citation type="journal article" date="2014" name="Int. J. Syst. Evol. Microbiol.">
        <title>Complete genome sequence of Corynebacterium casei LMG S-19264T (=DSM 44701T), isolated from a smear-ripened cheese.</title>
        <authorList>
            <consortium name="US DOE Joint Genome Institute (JGI-PGF)"/>
            <person name="Walter F."/>
            <person name="Albersmeier A."/>
            <person name="Kalinowski J."/>
            <person name="Ruckert C."/>
        </authorList>
    </citation>
    <scope>NUCLEOTIDE SEQUENCE</scope>
    <source>
        <strain evidence="2">CGMCC 1.16067</strain>
    </source>
</reference>
<dbReference type="AlphaFoldDB" id="A0A917BP00"/>
<comment type="caution">
    <text evidence="2">The sequence shown here is derived from an EMBL/GenBank/DDBJ whole genome shotgun (WGS) entry which is preliminary data.</text>
</comment>
<reference evidence="2" key="2">
    <citation type="submission" date="2020-09" db="EMBL/GenBank/DDBJ databases">
        <authorList>
            <person name="Sun Q."/>
            <person name="Zhou Y."/>
        </authorList>
    </citation>
    <scope>NUCLEOTIDE SEQUENCE</scope>
    <source>
        <strain evidence="2">CGMCC 1.16067</strain>
    </source>
</reference>
<evidence type="ECO:0000256" key="1">
    <source>
        <dbReference type="SAM" id="MobiDB-lite"/>
    </source>
</evidence>
<sequence length="105" mass="11457">MAICSLLGHCTDEDGPELAPSMSIEIIESGETVERIDTVEQAERAQRRTGVSLLTTPRPGPSTAQTPSGERPLAAKVALAPRTMPTRRRESGRPVRRPLAQQEQR</sequence>